<feature type="region of interest" description="Disordered" evidence="1">
    <location>
        <begin position="49"/>
        <end position="94"/>
    </location>
</feature>
<proteinExistence type="predicted"/>
<gene>
    <name evidence="4" type="ORF">E3T25_12275</name>
</gene>
<evidence type="ECO:0000313" key="4">
    <source>
        <dbReference type="EMBL" id="TFD00804.1"/>
    </source>
</evidence>
<keyword evidence="5" id="KW-1185">Reference proteome</keyword>
<evidence type="ECO:0000256" key="1">
    <source>
        <dbReference type="SAM" id="MobiDB-lite"/>
    </source>
</evidence>
<keyword evidence="3" id="KW-0732">Signal</keyword>
<feature type="transmembrane region" description="Helical" evidence="2">
    <location>
        <begin position="485"/>
        <end position="505"/>
    </location>
</feature>
<dbReference type="RefSeq" id="WP_134374522.1">
    <property type="nucleotide sequence ID" value="NZ_SOGO01000034.1"/>
</dbReference>
<keyword evidence="2" id="KW-1133">Transmembrane helix</keyword>
<keyword evidence="2" id="KW-0472">Membrane</keyword>
<dbReference type="EMBL" id="SOGO01000034">
    <property type="protein sequence ID" value="TFD00804.1"/>
    <property type="molecule type" value="Genomic_DNA"/>
</dbReference>
<feature type="compositionally biased region" description="Low complexity" evidence="1">
    <location>
        <begin position="367"/>
        <end position="382"/>
    </location>
</feature>
<feature type="region of interest" description="Disordered" evidence="1">
    <location>
        <begin position="1"/>
        <end position="20"/>
    </location>
</feature>
<dbReference type="Proteomes" id="UP000297851">
    <property type="component" value="Unassembled WGS sequence"/>
</dbReference>
<feature type="transmembrane region" description="Helical" evidence="2">
    <location>
        <begin position="694"/>
        <end position="714"/>
    </location>
</feature>
<evidence type="ECO:0008006" key="6">
    <source>
        <dbReference type="Google" id="ProtNLM"/>
    </source>
</evidence>
<sequence>MYGTRMAGSGGTPGRRSRRWTPGTLPLFVALVGLSLLGVPGAAFAEPTAAATPAPTPAPTSERDAKAAPTNAPAIVSPPPGSFVGSGTTTVSGTGEAGREIRLLSPVDGQDPLCFAVVDGAGQWSCAAVSLLSGPSVPLRVVVTGAADLTDEHTIAVLSAPRVTGGPTGGSLTNGTVRGTGYPGASVVITVSGGPRCTATADSSGNWSCTFADGLAGGQAEVSASQQTSYSNPSWSNSSAPVDLVFDLDRPAPPTLTTPASGAQLPLTDAGYTGTGEEGATVTVFAGSYSVCSAVVASGSWSCSAGGVAAGTFRVIAVQLDLAGNLGPGSPGVDVLYGVPTPSPSGSTGPEATAPSADAPAAPPPAEESAPTEAPPGSAAPASPAPPADRPAVALATPLPGGWNDPTRFATAVLPPWSTPDLSWFQAALLALGALLLLCIPARLLAGTVFRATDGHPLWQSMPIAGRNRSREEFETVPELPLNRWLVAGAAVLAAATLVMLSGPVTSQPAYLRLLLAVALALLIVNAVGALVPLWWSSRMWRTKASVTFLPRYLLLVALTALASRAFDVHPALVFGLLGSVTVAPEVLTPRRGPLAAVRAGSLIGLAVVGWLTLGLLPTADGFLSALAAEIINSVVLAAIGSAALVLIPIGRTSGRSILAWSPPIWACLTVLAFTIMFGVLSPAVELWHEGGSLSLWWVAGTLFAALSIGAWAWQRFVTPARV</sequence>
<feature type="transmembrane region" description="Helical" evidence="2">
    <location>
        <begin position="660"/>
        <end position="682"/>
    </location>
</feature>
<keyword evidence="2" id="KW-0812">Transmembrane</keyword>
<dbReference type="InterPro" id="IPR013783">
    <property type="entry name" value="Ig-like_fold"/>
</dbReference>
<reference evidence="4 5" key="1">
    <citation type="submission" date="2019-03" db="EMBL/GenBank/DDBJ databases">
        <title>Genomics of glacier-inhabiting Cryobacterium strains.</title>
        <authorList>
            <person name="Liu Q."/>
            <person name="Xin Y.-H."/>
        </authorList>
    </citation>
    <scope>NUCLEOTIDE SEQUENCE [LARGE SCALE GENOMIC DNA]</scope>
    <source>
        <strain evidence="4 5">TMT2-16</strain>
    </source>
</reference>
<evidence type="ECO:0000256" key="3">
    <source>
        <dbReference type="SAM" id="SignalP"/>
    </source>
</evidence>
<feature type="transmembrane region" description="Helical" evidence="2">
    <location>
        <begin position="424"/>
        <end position="446"/>
    </location>
</feature>
<name>A0ABY2J9R5_9MICO</name>
<evidence type="ECO:0000313" key="5">
    <source>
        <dbReference type="Proteomes" id="UP000297851"/>
    </source>
</evidence>
<feature type="compositionally biased region" description="Low complexity" evidence="1">
    <location>
        <begin position="82"/>
        <end position="94"/>
    </location>
</feature>
<feature type="chain" id="PRO_5045227743" description="Bacterial Ig domain-containing protein" evidence="3">
    <location>
        <begin position="46"/>
        <end position="723"/>
    </location>
</feature>
<comment type="caution">
    <text evidence="4">The sequence shown here is derived from an EMBL/GenBank/DDBJ whole genome shotgun (WGS) entry which is preliminary data.</text>
</comment>
<feature type="signal peptide" evidence="3">
    <location>
        <begin position="1"/>
        <end position="45"/>
    </location>
</feature>
<protein>
    <recommendedName>
        <fullName evidence="6">Bacterial Ig domain-containing protein</fullName>
    </recommendedName>
</protein>
<evidence type="ECO:0000256" key="2">
    <source>
        <dbReference type="SAM" id="Phobius"/>
    </source>
</evidence>
<organism evidence="4 5">
    <name type="scientific">Cryobacterium sandaracinum</name>
    <dbReference type="NCBI Taxonomy" id="1259247"/>
    <lineage>
        <taxon>Bacteria</taxon>
        <taxon>Bacillati</taxon>
        <taxon>Actinomycetota</taxon>
        <taxon>Actinomycetes</taxon>
        <taxon>Micrococcales</taxon>
        <taxon>Microbacteriaceae</taxon>
        <taxon>Cryobacterium</taxon>
    </lineage>
</organism>
<feature type="compositionally biased region" description="Low complexity" evidence="1">
    <location>
        <begin position="344"/>
        <end position="360"/>
    </location>
</feature>
<feature type="transmembrane region" description="Helical" evidence="2">
    <location>
        <begin position="573"/>
        <end position="589"/>
    </location>
</feature>
<feature type="region of interest" description="Disordered" evidence="1">
    <location>
        <begin position="337"/>
        <end position="399"/>
    </location>
</feature>
<feature type="transmembrane region" description="Helical" evidence="2">
    <location>
        <begin position="596"/>
        <end position="617"/>
    </location>
</feature>
<feature type="transmembrane region" description="Helical" evidence="2">
    <location>
        <begin position="549"/>
        <end position="567"/>
    </location>
</feature>
<feature type="transmembrane region" description="Helical" evidence="2">
    <location>
        <begin position="623"/>
        <end position="648"/>
    </location>
</feature>
<accession>A0ABY2J9R5</accession>
<dbReference type="Gene3D" id="2.60.40.10">
    <property type="entry name" value="Immunoglobulins"/>
    <property type="match status" value="3"/>
</dbReference>
<feature type="transmembrane region" description="Helical" evidence="2">
    <location>
        <begin position="511"/>
        <end position="537"/>
    </location>
</feature>